<protein>
    <submittedName>
        <fullName evidence="2">DUF4456 domain-containing protein</fullName>
    </submittedName>
</protein>
<sequence length="369" mass="42744">MDQFKNLTEVKTQFFIDENSTDEKKKELAERTLTRLKADEFKELEEKLAQLKKQTDMVLAFIEKPISVDLDQIENHQKSLESSGFLEVYTCLEGVETNGTSIRGILEAIQTSRNFTDSPKIKKTLNEIVKSRYSMENARKEAAKLKEVTEKEFVSLKSSFWISDEFSGKLGRTVERMSKIQKLLDRDKETEPITDTRLVDSQIHRLSQTHQNRIRENRSQIYRVFFQIAALNWHIFTQESKLEIFNNDGSLNYKKTIKFFGEVEKVKGLVIDKKILREGLEKLQKMNSSAFDSTMKAVKALETLDLYFDTDMIGVMQPLYAVDRFRESYVNFMLPREEPEFYPAMPPAIMTTVTPTTSTSSPTTSWIIG</sequence>
<dbReference type="WBParaSite" id="Csp11.Scaffold629.g8758.t1">
    <property type="protein sequence ID" value="Csp11.Scaffold629.g8758.t1"/>
    <property type="gene ID" value="Csp11.Scaffold629.g8758"/>
</dbReference>
<dbReference type="Proteomes" id="UP000095282">
    <property type="component" value="Unplaced"/>
</dbReference>
<accession>A0A1I7UFC9</accession>
<proteinExistence type="predicted"/>
<dbReference type="AlphaFoldDB" id="A0A1I7UFC9"/>
<organism evidence="1 2">
    <name type="scientific">Caenorhabditis tropicalis</name>
    <dbReference type="NCBI Taxonomy" id="1561998"/>
    <lineage>
        <taxon>Eukaryota</taxon>
        <taxon>Metazoa</taxon>
        <taxon>Ecdysozoa</taxon>
        <taxon>Nematoda</taxon>
        <taxon>Chromadorea</taxon>
        <taxon>Rhabditida</taxon>
        <taxon>Rhabditina</taxon>
        <taxon>Rhabditomorpha</taxon>
        <taxon>Rhabditoidea</taxon>
        <taxon>Rhabditidae</taxon>
        <taxon>Peloderinae</taxon>
        <taxon>Caenorhabditis</taxon>
    </lineage>
</organism>
<dbReference type="STRING" id="1561998.A0A1I7UFC9"/>
<evidence type="ECO:0000313" key="1">
    <source>
        <dbReference type="Proteomes" id="UP000095282"/>
    </source>
</evidence>
<reference evidence="2" key="1">
    <citation type="submission" date="2016-11" db="UniProtKB">
        <authorList>
            <consortium name="WormBaseParasite"/>
        </authorList>
    </citation>
    <scope>IDENTIFICATION</scope>
</reference>
<name>A0A1I7UFC9_9PELO</name>
<evidence type="ECO:0000313" key="2">
    <source>
        <dbReference type="WBParaSite" id="Csp11.Scaffold629.g8758.t1"/>
    </source>
</evidence>
<keyword evidence="1" id="KW-1185">Reference proteome</keyword>